<dbReference type="Proteomes" id="UP000276133">
    <property type="component" value="Unassembled WGS sequence"/>
</dbReference>
<evidence type="ECO:0000256" key="1">
    <source>
        <dbReference type="SAM" id="Phobius"/>
    </source>
</evidence>
<gene>
    <name evidence="2" type="ORF">BpHYR1_031706</name>
</gene>
<keyword evidence="1" id="KW-0472">Membrane</keyword>
<evidence type="ECO:0000313" key="3">
    <source>
        <dbReference type="Proteomes" id="UP000276133"/>
    </source>
</evidence>
<accession>A0A3M7QPZ5</accession>
<proteinExistence type="predicted"/>
<feature type="transmembrane region" description="Helical" evidence="1">
    <location>
        <begin position="156"/>
        <end position="174"/>
    </location>
</feature>
<sequence length="345" mass="38335">MSKILCSLCILSQWPSMESSFSLRLFRIDLFLPDTLLSIDGFDLMALVSKVVVSNVVALIGVEVFVAVVGLVSRLALGLCTICTVEHVLLIQIGFDLIELFAQCVDLLPCALLVHLIKVDQFGAQLNHSIVQLTVLGSELLILVEIVTQLFQGGRLGFHSFVLFVVVLLNIVYLSESFVLQTLFKLVQFLFQAVFKFLSNFSFQQVQFVSVPRLTTLTTLNTLNTLTTLNTLVNRLCTYSMICVEIYLLAQTLNICVQSGVVKAHCVQIVVQIEQLLIQDDAGLEQLDELELELDTAIDWDEHDDNKDDCEADNWQLSLSDQLSTAAKLGQFSCADDIGNTSTFE</sequence>
<feature type="transmembrane region" description="Helical" evidence="1">
    <location>
        <begin position="129"/>
        <end position="150"/>
    </location>
</feature>
<evidence type="ECO:0000313" key="2">
    <source>
        <dbReference type="EMBL" id="RNA13028.1"/>
    </source>
</evidence>
<comment type="caution">
    <text evidence="2">The sequence shown here is derived from an EMBL/GenBank/DDBJ whole genome shotgun (WGS) entry which is preliminary data.</text>
</comment>
<feature type="transmembrane region" description="Helical" evidence="1">
    <location>
        <begin position="44"/>
        <end position="68"/>
    </location>
</feature>
<dbReference type="AlphaFoldDB" id="A0A3M7QPZ5"/>
<keyword evidence="1" id="KW-1133">Transmembrane helix</keyword>
<protein>
    <recommendedName>
        <fullName evidence="4">Transmembrane protein</fullName>
    </recommendedName>
</protein>
<reference evidence="2 3" key="1">
    <citation type="journal article" date="2018" name="Sci. Rep.">
        <title>Genomic signatures of local adaptation to the degree of environmental predictability in rotifers.</title>
        <authorList>
            <person name="Franch-Gras L."/>
            <person name="Hahn C."/>
            <person name="Garcia-Roger E.M."/>
            <person name="Carmona M.J."/>
            <person name="Serra M."/>
            <person name="Gomez A."/>
        </authorList>
    </citation>
    <scope>NUCLEOTIDE SEQUENCE [LARGE SCALE GENOMIC DNA]</scope>
    <source>
        <strain evidence="2">HYR1</strain>
    </source>
</reference>
<evidence type="ECO:0008006" key="4">
    <source>
        <dbReference type="Google" id="ProtNLM"/>
    </source>
</evidence>
<organism evidence="2 3">
    <name type="scientific">Brachionus plicatilis</name>
    <name type="common">Marine rotifer</name>
    <name type="synonym">Brachionus muelleri</name>
    <dbReference type="NCBI Taxonomy" id="10195"/>
    <lineage>
        <taxon>Eukaryota</taxon>
        <taxon>Metazoa</taxon>
        <taxon>Spiralia</taxon>
        <taxon>Gnathifera</taxon>
        <taxon>Rotifera</taxon>
        <taxon>Eurotatoria</taxon>
        <taxon>Monogononta</taxon>
        <taxon>Pseudotrocha</taxon>
        <taxon>Ploima</taxon>
        <taxon>Brachionidae</taxon>
        <taxon>Brachionus</taxon>
    </lineage>
</organism>
<keyword evidence="1" id="KW-0812">Transmembrane</keyword>
<dbReference type="EMBL" id="REGN01005527">
    <property type="protein sequence ID" value="RNA13028.1"/>
    <property type="molecule type" value="Genomic_DNA"/>
</dbReference>
<name>A0A3M7QPZ5_BRAPC</name>
<keyword evidence="3" id="KW-1185">Reference proteome</keyword>